<dbReference type="AlphaFoldDB" id="A0A5P9P5W9"/>
<reference evidence="2 3" key="1">
    <citation type="journal article" date="2007" name="Int. J. Syst. Evol. Microbiol.">
        <title>Natronorubrum sulfidifaciens sp. nov., an extremely haloalkaliphilic archaeon isolated from Aiding salt lake in Xin-Jiang, China.</title>
        <authorList>
            <person name="Cui H.L."/>
            <person name="Tohty D."/>
            <person name="Liu H.C."/>
            <person name="Liu S.J."/>
            <person name="Oren A."/>
            <person name="Zhou P.J."/>
        </authorList>
    </citation>
    <scope>NUCLEOTIDE SEQUENCE [LARGE SCALE GENOMIC DNA]</scope>
    <source>
        <strain evidence="2 3">7-3</strain>
    </source>
</reference>
<keyword evidence="3" id="KW-1185">Reference proteome</keyword>
<dbReference type="RefSeq" id="WP_152942416.1">
    <property type="nucleotide sequence ID" value="NZ_CP045488.1"/>
</dbReference>
<dbReference type="GeneID" id="42302069"/>
<accession>A0A5P9P5W9</accession>
<organism evidence="2 3">
    <name type="scientific">Natronorubrum aibiense</name>
    <dbReference type="NCBI Taxonomy" id="348826"/>
    <lineage>
        <taxon>Archaea</taxon>
        <taxon>Methanobacteriati</taxon>
        <taxon>Methanobacteriota</taxon>
        <taxon>Stenosarchaea group</taxon>
        <taxon>Halobacteria</taxon>
        <taxon>Halobacteriales</taxon>
        <taxon>Natrialbaceae</taxon>
        <taxon>Natronorubrum</taxon>
    </lineage>
</organism>
<dbReference type="KEGG" id="nas:GCU68_13460"/>
<name>A0A5P9P5W9_9EURY</name>
<dbReference type="OrthoDB" id="189973at2157"/>
<proteinExistence type="predicted"/>
<evidence type="ECO:0000313" key="2">
    <source>
        <dbReference type="EMBL" id="QFU83476.1"/>
    </source>
</evidence>
<dbReference type="EMBL" id="CP045488">
    <property type="protein sequence ID" value="QFU83476.1"/>
    <property type="molecule type" value="Genomic_DNA"/>
</dbReference>
<evidence type="ECO:0000256" key="1">
    <source>
        <dbReference type="SAM" id="MobiDB-lite"/>
    </source>
</evidence>
<feature type="compositionally biased region" description="Basic and acidic residues" evidence="1">
    <location>
        <begin position="83"/>
        <end position="92"/>
    </location>
</feature>
<feature type="region of interest" description="Disordered" evidence="1">
    <location>
        <begin position="77"/>
        <end position="211"/>
    </location>
</feature>
<evidence type="ECO:0000313" key="3">
    <source>
        <dbReference type="Proteomes" id="UP000326170"/>
    </source>
</evidence>
<sequence length="363" mass="39792">MRALSVELEDELVDALEAERALFGFESRQAYVRWIIEHRGSIEADQPADRSGDRDRDRDRLLAEYGKRLNRLEDRVSALSSTADRDEDRTDDGADAGDTNGATPTSTVDAADSDRDGYVPADQRDRSSQCDDAETMQSAEPVLEVRGSPRTVRHGPEATDQRDGEASRTASGTRADGGSAATDDSSVATTDAAVESDADQTAATPTLSPERVARIPEDPVVEDAGVLGSVETERLDELSRRAVATTRKRLNREVQTGLEYTSSTRLADDGVRPGEDVADLEALSIPGRSAETIEKRRHAVGRALAYVRDEGRARRSDFVEALYKECPAGYETEDGWWRCIKTGLKQVDCVDGGEGSRVWHYRR</sequence>
<dbReference type="Proteomes" id="UP000326170">
    <property type="component" value="Chromosome"/>
</dbReference>
<protein>
    <submittedName>
        <fullName evidence="2">Uncharacterized protein</fullName>
    </submittedName>
</protein>
<feature type="compositionally biased region" description="Basic and acidic residues" evidence="1">
    <location>
        <begin position="112"/>
        <end position="129"/>
    </location>
</feature>
<gene>
    <name evidence="2" type="ORF">GCU68_13460</name>
</gene>
<feature type="compositionally biased region" description="Basic and acidic residues" evidence="1">
    <location>
        <begin position="154"/>
        <end position="166"/>
    </location>
</feature>